<evidence type="ECO:0000313" key="2">
    <source>
        <dbReference type="EMBL" id="PVU88497.1"/>
    </source>
</evidence>
<gene>
    <name evidence="3" type="ORF">BB559_004184</name>
    <name evidence="2" type="ORF">BB559_005558</name>
</gene>
<reference evidence="2 4" key="1">
    <citation type="journal article" date="2018" name="MBio">
        <title>Comparative Genomics Reveals the Core Gene Toolbox for the Fungus-Insect Symbiosis.</title>
        <authorList>
            <person name="Wang Y."/>
            <person name="Stata M."/>
            <person name="Wang W."/>
            <person name="Stajich J.E."/>
            <person name="White M.M."/>
            <person name="Moncalvo J.M."/>
        </authorList>
    </citation>
    <scope>NUCLEOTIDE SEQUENCE [LARGE SCALE GENOMIC DNA]</scope>
    <source>
        <strain evidence="2 4">AUS-77-4</strain>
    </source>
</reference>
<feature type="region of interest" description="Disordered" evidence="1">
    <location>
        <begin position="69"/>
        <end position="90"/>
    </location>
</feature>
<evidence type="ECO:0000313" key="3">
    <source>
        <dbReference type="EMBL" id="PVU91327.1"/>
    </source>
</evidence>
<name>A0A2T9Y856_9FUNG</name>
<accession>A0A2T9Y856</accession>
<comment type="caution">
    <text evidence="2">The sequence shown here is derived from an EMBL/GenBank/DDBJ whole genome shotgun (WGS) entry which is preliminary data.</text>
</comment>
<organism evidence="2 4">
    <name type="scientific">Furculomyces boomerangus</name>
    <dbReference type="NCBI Taxonomy" id="61424"/>
    <lineage>
        <taxon>Eukaryota</taxon>
        <taxon>Fungi</taxon>
        <taxon>Fungi incertae sedis</taxon>
        <taxon>Zoopagomycota</taxon>
        <taxon>Kickxellomycotina</taxon>
        <taxon>Harpellomycetes</taxon>
        <taxon>Harpellales</taxon>
        <taxon>Harpellaceae</taxon>
        <taxon>Furculomyces</taxon>
    </lineage>
</organism>
<feature type="region of interest" description="Disordered" evidence="1">
    <location>
        <begin position="371"/>
        <end position="402"/>
    </location>
</feature>
<feature type="compositionally biased region" description="Polar residues" evidence="1">
    <location>
        <begin position="371"/>
        <end position="400"/>
    </location>
</feature>
<feature type="region of interest" description="Disordered" evidence="1">
    <location>
        <begin position="1"/>
        <end position="40"/>
    </location>
</feature>
<keyword evidence="4" id="KW-1185">Reference proteome</keyword>
<feature type="compositionally biased region" description="Basic residues" evidence="1">
    <location>
        <begin position="27"/>
        <end position="36"/>
    </location>
</feature>
<proteinExistence type="predicted"/>
<dbReference type="Proteomes" id="UP000245699">
    <property type="component" value="Unassembled WGS sequence"/>
</dbReference>
<dbReference type="OrthoDB" id="5576441at2759"/>
<evidence type="ECO:0000256" key="1">
    <source>
        <dbReference type="SAM" id="MobiDB-lite"/>
    </source>
</evidence>
<sequence length="460" mass="52048">MGQKLSLKTYFKTQKSSPDSDDFAPTKQKRKTKPTKPTKLSYYDLPVELDENYQTGLALSLSSSSQSSYFCPDKNSYSPNNTSKSRRITRPLDRSDVLPVIEAKQHIENRALELMLLDQTVNDPNVEQSTHVPNSSSPKKQIPNGSLWQLASVDHSSESSLYLTSTLESDVPPKTNSPQNQLDSLKSKFAAKLFVLLDQYILEKNQILSTTSPFDLDISSLKISPGLEPLSTPYTLSKHPMPPFITPKNNQTIPLLSDSSDSDTRFSYLNPRNSSSQSISSIDDKFLNNYLKSESPSYKSPDKPFSPEYQNIQTNLHETSNRNIPAISNIDYSSMTFQQLKTEASKYGLRVNTSKKLLVIQLTKIQNVINSKKNQTTPQKHTPQNNPHQINTYKNPTPNSSKKKLTSELQKVLFQFITSDTNLYNSILLYKPVETDALFLKIKNNGIKNLSCFRFRNFYS</sequence>
<dbReference type="STRING" id="61424.A0A2T9Y856"/>
<dbReference type="AlphaFoldDB" id="A0A2T9Y856"/>
<evidence type="ECO:0008006" key="5">
    <source>
        <dbReference type="Google" id="ProtNLM"/>
    </source>
</evidence>
<dbReference type="EMBL" id="MBFT01000425">
    <property type="protein sequence ID" value="PVU91327.1"/>
    <property type="molecule type" value="Genomic_DNA"/>
</dbReference>
<dbReference type="EMBL" id="MBFT01000621">
    <property type="protein sequence ID" value="PVU88497.1"/>
    <property type="molecule type" value="Genomic_DNA"/>
</dbReference>
<protein>
    <recommendedName>
        <fullName evidence="5">SAP domain-containing protein</fullName>
    </recommendedName>
</protein>
<evidence type="ECO:0000313" key="4">
    <source>
        <dbReference type="Proteomes" id="UP000245699"/>
    </source>
</evidence>